<dbReference type="GO" id="GO:0006307">
    <property type="term" value="P:DNA alkylation repair"/>
    <property type="evidence" value="ECO:0007669"/>
    <property type="project" value="InterPro"/>
</dbReference>
<accession>A0AAV5U941</accession>
<proteinExistence type="predicted"/>
<keyword evidence="5" id="KW-1185">Reference proteome</keyword>
<feature type="compositionally biased region" description="Basic and acidic residues" evidence="2">
    <location>
        <begin position="126"/>
        <end position="135"/>
    </location>
</feature>
<dbReference type="SUPFAM" id="SSF54791">
    <property type="entry name" value="Eukaryotic type KH-domain (KH-domain type I)"/>
    <property type="match status" value="1"/>
</dbReference>
<sequence>MSYPLYAELYEIDGAIYRRPPYRGATSQDNNKLPVYAGDTADLYDDDDHEEEYQNDDGPDCTVCQIPSEAEAAKPEPAKARASSFTSPPPGFGPPPGLAPPTRAVPARPSIVRPSANGKATTDPRVTQEGDRRWTASTEVDPKFHGLLIGAKGKQAKEMESATQCRITFPGRDSKSPIIRIVSSAGQENVSRCLDRIEALVITGIKSGHINKRPTHFAAIPCNDPWVRQRFLSFKELMMTSKDVHPSCMMEALFPSKLKLHLTICMLQLQTDQEKDLARKTMTMLKEKYAKRPPLAVRIDGFDIMNDDPTEVHVLFAKVHGGGVQELVDDIKDELHKADLIARVEKQKVKLHMTVMNSRYAATDKDGNPSHTYKDRKPFDASWIMREHGDWDFGAFTLDRFTICTLSTEDEKTGYYECFFDETLN</sequence>
<feature type="compositionally biased region" description="Pro residues" evidence="2">
    <location>
        <begin position="87"/>
        <end position="99"/>
    </location>
</feature>
<dbReference type="Gene3D" id="3.30.1370.10">
    <property type="entry name" value="K Homology domain, type 1"/>
    <property type="match status" value="1"/>
</dbReference>
<protein>
    <recommendedName>
        <fullName evidence="3">K Homology domain-containing protein</fullName>
    </recommendedName>
</protein>
<dbReference type="GO" id="GO:0005634">
    <property type="term" value="C:nucleus"/>
    <property type="evidence" value="ECO:0007669"/>
    <property type="project" value="TreeGrafter"/>
</dbReference>
<dbReference type="PANTHER" id="PTHR13360">
    <property type="entry name" value="ACTIVATING SIGNAL COINTEGRATOR 1 COMPLEX SUBUNIT 1"/>
    <property type="match status" value="1"/>
</dbReference>
<dbReference type="GO" id="GO:0003723">
    <property type="term" value="F:RNA binding"/>
    <property type="evidence" value="ECO:0007669"/>
    <property type="project" value="UniProtKB-UniRule"/>
</dbReference>
<keyword evidence="1" id="KW-0694">RNA-binding</keyword>
<dbReference type="InterPro" id="IPR004087">
    <property type="entry name" value="KH_dom"/>
</dbReference>
<dbReference type="Proteomes" id="UP001432027">
    <property type="component" value="Unassembled WGS sequence"/>
</dbReference>
<dbReference type="SMART" id="SM00322">
    <property type="entry name" value="KH"/>
    <property type="match status" value="1"/>
</dbReference>
<feature type="region of interest" description="Disordered" evidence="2">
    <location>
        <begin position="20"/>
        <end position="135"/>
    </location>
</feature>
<organism evidence="4 5">
    <name type="scientific">Pristionchus entomophagus</name>
    <dbReference type="NCBI Taxonomy" id="358040"/>
    <lineage>
        <taxon>Eukaryota</taxon>
        <taxon>Metazoa</taxon>
        <taxon>Ecdysozoa</taxon>
        <taxon>Nematoda</taxon>
        <taxon>Chromadorea</taxon>
        <taxon>Rhabditida</taxon>
        <taxon>Rhabditina</taxon>
        <taxon>Diplogasteromorpha</taxon>
        <taxon>Diplogasteroidea</taxon>
        <taxon>Neodiplogasteridae</taxon>
        <taxon>Pristionchus</taxon>
    </lineage>
</organism>
<dbReference type="InterPro" id="IPR036612">
    <property type="entry name" value="KH_dom_type_1_sf"/>
</dbReference>
<feature type="compositionally biased region" description="Acidic residues" evidence="2">
    <location>
        <begin position="42"/>
        <end position="59"/>
    </location>
</feature>
<evidence type="ECO:0000313" key="5">
    <source>
        <dbReference type="Proteomes" id="UP001432027"/>
    </source>
</evidence>
<reference evidence="4" key="1">
    <citation type="submission" date="2023-10" db="EMBL/GenBank/DDBJ databases">
        <title>Genome assembly of Pristionchus species.</title>
        <authorList>
            <person name="Yoshida K."/>
            <person name="Sommer R.J."/>
        </authorList>
    </citation>
    <scope>NUCLEOTIDE SEQUENCE</scope>
    <source>
        <strain evidence="4">RS0144</strain>
    </source>
</reference>
<evidence type="ECO:0000313" key="4">
    <source>
        <dbReference type="EMBL" id="GMT02890.1"/>
    </source>
</evidence>
<dbReference type="InterPro" id="IPR004088">
    <property type="entry name" value="KH_dom_type_1"/>
</dbReference>
<dbReference type="Pfam" id="PF00013">
    <property type="entry name" value="KH_1"/>
    <property type="match status" value="1"/>
</dbReference>
<name>A0AAV5U941_9BILA</name>
<comment type="caution">
    <text evidence="4">The sequence shown here is derived from an EMBL/GenBank/DDBJ whole genome shotgun (WGS) entry which is preliminary data.</text>
</comment>
<evidence type="ECO:0000256" key="2">
    <source>
        <dbReference type="SAM" id="MobiDB-lite"/>
    </source>
</evidence>
<dbReference type="GO" id="GO:0006355">
    <property type="term" value="P:regulation of DNA-templated transcription"/>
    <property type="evidence" value="ECO:0007669"/>
    <property type="project" value="TreeGrafter"/>
</dbReference>
<feature type="domain" description="K Homology" evidence="3">
    <location>
        <begin position="132"/>
        <end position="202"/>
    </location>
</feature>
<dbReference type="InterPro" id="IPR009097">
    <property type="entry name" value="Cyclic_Pdiesterase"/>
</dbReference>
<dbReference type="AlphaFoldDB" id="A0AAV5U941"/>
<evidence type="ECO:0000259" key="3">
    <source>
        <dbReference type="SMART" id="SM00322"/>
    </source>
</evidence>
<dbReference type="PANTHER" id="PTHR13360:SF1">
    <property type="entry name" value="ACTIVATING SIGNAL COINTEGRATOR 1 COMPLEX SUBUNIT 1"/>
    <property type="match status" value="1"/>
</dbReference>
<dbReference type="Pfam" id="PF10469">
    <property type="entry name" value="AKAP7_NLS"/>
    <property type="match status" value="1"/>
</dbReference>
<dbReference type="PROSITE" id="PS50084">
    <property type="entry name" value="KH_TYPE_1"/>
    <property type="match status" value="1"/>
</dbReference>
<dbReference type="Gene3D" id="3.90.1140.10">
    <property type="entry name" value="Cyclic phosphodiesterase"/>
    <property type="match status" value="1"/>
</dbReference>
<gene>
    <name evidence="4" type="ORF">PENTCL1PPCAC_25064</name>
</gene>
<dbReference type="InterPro" id="IPR009210">
    <property type="entry name" value="ASCC1"/>
</dbReference>
<dbReference type="InterPro" id="IPR019510">
    <property type="entry name" value="AKAP7-like_phosphoesterase"/>
</dbReference>
<evidence type="ECO:0000256" key="1">
    <source>
        <dbReference type="PROSITE-ProRule" id="PRU00117"/>
    </source>
</evidence>
<dbReference type="SUPFAM" id="SSF55144">
    <property type="entry name" value="LigT-like"/>
    <property type="match status" value="1"/>
</dbReference>
<dbReference type="EMBL" id="BTSX01000006">
    <property type="protein sequence ID" value="GMT02890.1"/>
    <property type="molecule type" value="Genomic_DNA"/>
</dbReference>